<accession>A0A7W2KK71</accession>
<proteinExistence type="predicted"/>
<dbReference type="Pfam" id="PF19923">
    <property type="entry name" value="DUF6386"/>
    <property type="match status" value="1"/>
</dbReference>
<dbReference type="Proteomes" id="UP000545074">
    <property type="component" value="Unassembled WGS sequence"/>
</dbReference>
<organism evidence="1 2">
    <name type="scientific">Pseudomonas juntendi</name>
    <dbReference type="NCBI Taxonomy" id="2666183"/>
    <lineage>
        <taxon>Bacteria</taxon>
        <taxon>Pseudomonadati</taxon>
        <taxon>Pseudomonadota</taxon>
        <taxon>Gammaproteobacteria</taxon>
        <taxon>Pseudomonadales</taxon>
        <taxon>Pseudomonadaceae</taxon>
        <taxon>Pseudomonas</taxon>
    </lineage>
</organism>
<comment type="caution">
    <text evidence="1">The sequence shown here is derived from an EMBL/GenBank/DDBJ whole genome shotgun (WGS) entry which is preliminary data.</text>
</comment>
<name>A0A7W2KK71_9PSED</name>
<reference evidence="1 2" key="1">
    <citation type="submission" date="2020-07" db="EMBL/GenBank/DDBJ databases">
        <title>Diversity of carbapenemase encoding genes among Pseudomonas putida group clinical isolates in a tertiary Brazilian hospital.</title>
        <authorList>
            <person name="Alberto-Lei F."/>
            <person name="Nodari C.S."/>
            <person name="Streling A.P."/>
            <person name="Paulino J.T."/>
            <person name="Bessa-Neto F.O."/>
            <person name="Cayo R."/>
            <person name="Gales A.C."/>
        </authorList>
    </citation>
    <scope>NUCLEOTIDE SEQUENCE [LARGE SCALE GENOMIC DNA]</scope>
    <source>
        <strain evidence="1 2">12815</strain>
    </source>
</reference>
<dbReference type="RefSeq" id="WP_182390379.1">
    <property type="nucleotide sequence ID" value="NZ_BQIO01000045.1"/>
</dbReference>
<evidence type="ECO:0000313" key="2">
    <source>
        <dbReference type="Proteomes" id="UP000545074"/>
    </source>
</evidence>
<sequence>MAIEFDVVTDTATLAVFDLQAIRHRTSDTFDWWSIQSDEISEMNEGNIAFLNLGADGRYQVKVVDSLVAPSGGVYLKVPSGQVFIGAGEDTSGGGLEPDGSDAVQGEFISLEAGNYYMGYKVEDGGICLAFSPSNKFRNALTDSIRLGA</sequence>
<dbReference type="EMBL" id="JACGCX010000023">
    <property type="protein sequence ID" value="MBA6100035.1"/>
    <property type="molecule type" value="Genomic_DNA"/>
</dbReference>
<protein>
    <submittedName>
        <fullName evidence="1">Uncharacterized protein</fullName>
    </submittedName>
</protein>
<evidence type="ECO:0000313" key="1">
    <source>
        <dbReference type="EMBL" id="MBA6100035.1"/>
    </source>
</evidence>
<gene>
    <name evidence="1" type="ORF">H4C80_23375</name>
</gene>
<dbReference type="AlphaFoldDB" id="A0A7W2KK71"/>
<dbReference type="InterPro" id="IPR045665">
    <property type="entry name" value="DUF6386"/>
</dbReference>